<dbReference type="AlphaFoldDB" id="T1GKL1"/>
<keyword evidence="2" id="KW-1185">Reference proteome</keyword>
<reference evidence="2" key="1">
    <citation type="submission" date="2013-02" db="EMBL/GenBank/DDBJ databases">
        <authorList>
            <person name="Hughes D."/>
        </authorList>
    </citation>
    <scope>NUCLEOTIDE SEQUENCE</scope>
    <source>
        <strain>Durham</strain>
        <strain evidence="2">NC isolate 2 -- Noor lab</strain>
    </source>
</reference>
<reference evidence="1" key="2">
    <citation type="submission" date="2015-06" db="UniProtKB">
        <authorList>
            <consortium name="EnsemblMetazoa"/>
        </authorList>
    </citation>
    <scope>IDENTIFICATION</scope>
</reference>
<organism evidence="1 2">
    <name type="scientific">Megaselia scalaris</name>
    <name type="common">Humpbacked fly</name>
    <name type="synonym">Phora scalaris</name>
    <dbReference type="NCBI Taxonomy" id="36166"/>
    <lineage>
        <taxon>Eukaryota</taxon>
        <taxon>Metazoa</taxon>
        <taxon>Ecdysozoa</taxon>
        <taxon>Arthropoda</taxon>
        <taxon>Hexapoda</taxon>
        <taxon>Insecta</taxon>
        <taxon>Pterygota</taxon>
        <taxon>Neoptera</taxon>
        <taxon>Endopterygota</taxon>
        <taxon>Diptera</taxon>
        <taxon>Brachycera</taxon>
        <taxon>Muscomorpha</taxon>
        <taxon>Platypezoidea</taxon>
        <taxon>Phoridae</taxon>
        <taxon>Megaseliini</taxon>
        <taxon>Megaselia</taxon>
    </lineage>
</organism>
<evidence type="ECO:0000313" key="1">
    <source>
        <dbReference type="EnsemblMetazoa" id="MESCA004037-PA"/>
    </source>
</evidence>
<dbReference type="Proteomes" id="UP000015102">
    <property type="component" value="Unassembled WGS sequence"/>
</dbReference>
<accession>T1GKL1</accession>
<dbReference type="EMBL" id="CAQQ02027736">
    <property type="status" value="NOT_ANNOTATED_CDS"/>
    <property type="molecule type" value="Genomic_DNA"/>
</dbReference>
<evidence type="ECO:0000313" key="2">
    <source>
        <dbReference type="Proteomes" id="UP000015102"/>
    </source>
</evidence>
<protein>
    <submittedName>
        <fullName evidence="1">Uncharacterized protein</fullName>
    </submittedName>
</protein>
<sequence length="257" mass="29688">MKRCLSTKRNLPEASEETTNLEIYLKTFLSLETVLTLNIHTYDEYEDTEISKMEFVECCELLLITVNNSYSLKSILKWRKTFNHILAKLTIISYSERIPSMTLPLTFSYSQVLFILLGKTAKGIAVANLFTLFTTAEEFIATDPYEVPELYWPALKLGYPGFSIADFPLLIGSEVPTTGLLVYFSKAFQKYYENRRDKHKIKNVHFEKLEIKSDISDFSDGYPLKISKVCFMVPVIDEISQEDFLKKPFQLGFGFYC</sequence>
<proteinExistence type="predicted"/>
<dbReference type="EnsemblMetazoa" id="MESCA004037-RA">
    <property type="protein sequence ID" value="MESCA004037-PA"/>
    <property type="gene ID" value="MESCA004037"/>
</dbReference>
<name>T1GKL1_MEGSC</name>
<dbReference type="HOGENOM" id="CLU_1082941_0_0_1"/>